<keyword evidence="6" id="KW-0864">Zinc transport</keyword>
<dbReference type="GO" id="GO:0005886">
    <property type="term" value="C:plasma membrane"/>
    <property type="evidence" value="ECO:0007669"/>
    <property type="project" value="TreeGrafter"/>
</dbReference>
<dbReference type="Gene3D" id="1.20.1510.10">
    <property type="entry name" value="Cation efflux protein transmembrane domain"/>
    <property type="match status" value="1"/>
</dbReference>
<dbReference type="InterPro" id="IPR058533">
    <property type="entry name" value="Cation_efflux_TM"/>
</dbReference>
<comment type="subcellular location">
    <subcellularLocation>
        <location evidence="1">Membrane</location>
        <topology evidence="1">Multi-pass membrane protein</topology>
    </subcellularLocation>
</comment>
<evidence type="ECO:0000256" key="4">
    <source>
        <dbReference type="ARBA" id="ARBA00022496"/>
    </source>
</evidence>
<dbReference type="Pfam" id="PF01545">
    <property type="entry name" value="Cation_efflux"/>
    <property type="match status" value="1"/>
</dbReference>
<dbReference type="AlphaFoldDB" id="A0A0L8ACK8"/>
<dbReference type="OrthoDB" id="2388015at2"/>
<evidence type="ECO:0000313" key="12">
    <source>
        <dbReference type="Proteomes" id="UP000036890"/>
    </source>
</evidence>
<name>A0A0L8ACK8_9GAMM</name>
<dbReference type="PANTHER" id="PTHR43840">
    <property type="entry name" value="MITOCHONDRIAL METAL TRANSPORTER 1-RELATED"/>
    <property type="match status" value="1"/>
</dbReference>
<feature type="transmembrane region" description="Helical" evidence="9">
    <location>
        <begin position="152"/>
        <end position="173"/>
    </location>
</feature>
<keyword evidence="3" id="KW-0813">Transport</keyword>
<feature type="transmembrane region" description="Helical" evidence="9">
    <location>
        <begin position="41"/>
        <end position="60"/>
    </location>
</feature>
<evidence type="ECO:0000256" key="9">
    <source>
        <dbReference type="SAM" id="Phobius"/>
    </source>
</evidence>
<dbReference type="GO" id="GO:0015093">
    <property type="term" value="F:ferrous iron transmembrane transporter activity"/>
    <property type="evidence" value="ECO:0007669"/>
    <property type="project" value="TreeGrafter"/>
</dbReference>
<dbReference type="GO" id="GO:0015086">
    <property type="term" value="F:cadmium ion transmembrane transporter activity"/>
    <property type="evidence" value="ECO:0007669"/>
    <property type="project" value="TreeGrafter"/>
</dbReference>
<dbReference type="SUPFAM" id="SSF161111">
    <property type="entry name" value="Cation efflux protein transmembrane domain-like"/>
    <property type="match status" value="1"/>
</dbReference>
<evidence type="ECO:0000256" key="3">
    <source>
        <dbReference type="ARBA" id="ARBA00022448"/>
    </source>
</evidence>
<keyword evidence="8 9" id="KW-0472">Membrane</keyword>
<dbReference type="GO" id="GO:0015341">
    <property type="term" value="F:zinc efflux antiporter activity"/>
    <property type="evidence" value="ECO:0007669"/>
    <property type="project" value="TreeGrafter"/>
</dbReference>
<evidence type="ECO:0000313" key="11">
    <source>
        <dbReference type="EMBL" id="KOE99879.1"/>
    </source>
</evidence>
<dbReference type="InterPro" id="IPR002524">
    <property type="entry name" value="Cation_efflux"/>
</dbReference>
<evidence type="ECO:0000259" key="10">
    <source>
        <dbReference type="Pfam" id="PF01545"/>
    </source>
</evidence>
<dbReference type="GeneID" id="86939125"/>
<feature type="transmembrane region" description="Helical" evidence="9">
    <location>
        <begin position="114"/>
        <end position="132"/>
    </location>
</feature>
<sequence length="300" mass="32605">MDTAREQRILKFSIGVTLAVSTVGFGGGLLVGSQAILFDGVYSLVDVALTLVSLSVLRLVAREQSPRFQYGYWHLEPMVEALGGVILSLACVYALANAVIGLTTGGHEVKFGPALWWAALLSASNLAMALFVAQRARHLRSALLWLDVRGWLLGGLMSLAVVLAFVLALALQGGEWHHWVPYLDSIVLALISLAVLPVPARSAWKAMREVLQVAPDDLDRRVQQVMQAFVAERGYAGFTSHVAKMGRMRFIEIHVLADPGTPLGSVGEVDAMRDEIAVRLDARGSTFWLTIDFTADPAWT</sequence>
<gene>
    <name evidence="11" type="ORF">W7K_05935</name>
</gene>
<evidence type="ECO:0000256" key="2">
    <source>
        <dbReference type="ARBA" id="ARBA00010212"/>
    </source>
</evidence>
<keyword evidence="6" id="KW-0406">Ion transport</keyword>
<organism evidence="11 12">
    <name type="scientific">Stenotrophomonas geniculata N1</name>
    <dbReference type="NCBI Taxonomy" id="1167641"/>
    <lineage>
        <taxon>Bacteria</taxon>
        <taxon>Pseudomonadati</taxon>
        <taxon>Pseudomonadota</taxon>
        <taxon>Gammaproteobacteria</taxon>
        <taxon>Lysobacterales</taxon>
        <taxon>Lysobacteraceae</taxon>
        <taxon>Stenotrophomonas</taxon>
    </lineage>
</organism>
<dbReference type="InterPro" id="IPR050291">
    <property type="entry name" value="CDF_Transporter"/>
</dbReference>
<evidence type="ECO:0000256" key="7">
    <source>
        <dbReference type="ARBA" id="ARBA00022989"/>
    </source>
</evidence>
<keyword evidence="6" id="KW-0862">Zinc</keyword>
<comment type="caution">
    <text evidence="11">The sequence shown here is derived from an EMBL/GenBank/DDBJ whole genome shotgun (WGS) entry which is preliminary data.</text>
</comment>
<reference evidence="11 12" key="1">
    <citation type="journal article" date="2012" name="J. Bacteriol.">
        <title>Genome sequence of a novel nicotine-degrading strain, Pseudomonas geniculata N1.</title>
        <authorList>
            <person name="Tang H."/>
            <person name="Yu H."/>
            <person name="Tai C."/>
            <person name="Huang K."/>
            <person name="Liu Y."/>
            <person name="Wang L."/>
            <person name="Yao Y."/>
            <person name="Wu G."/>
            <person name="Xu P."/>
        </authorList>
    </citation>
    <scope>NUCLEOTIDE SEQUENCE [LARGE SCALE GENOMIC DNA]</scope>
    <source>
        <strain evidence="11 12">N1</strain>
    </source>
</reference>
<protein>
    <submittedName>
        <fullName evidence="11">Cation transporter</fullName>
    </submittedName>
</protein>
<comment type="similarity">
    <text evidence="2">Belongs to the cation diffusion facilitator (CDF) transporter (TC 2.A.4) family. FieF subfamily.</text>
</comment>
<accession>A0A0L8ACK8</accession>
<dbReference type="Proteomes" id="UP000036890">
    <property type="component" value="Unassembled WGS sequence"/>
</dbReference>
<evidence type="ECO:0000256" key="6">
    <source>
        <dbReference type="ARBA" id="ARBA00022906"/>
    </source>
</evidence>
<dbReference type="RefSeq" id="WP_010484991.1">
    <property type="nucleotide sequence ID" value="NZ_AJLO02000015.1"/>
</dbReference>
<keyword evidence="5 9" id="KW-0812">Transmembrane</keyword>
<feature type="transmembrane region" description="Helical" evidence="9">
    <location>
        <begin position="179"/>
        <end position="198"/>
    </location>
</feature>
<feature type="domain" description="Cation efflux protein transmembrane" evidence="10">
    <location>
        <begin position="11"/>
        <end position="209"/>
    </location>
</feature>
<evidence type="ECO:0000256" key="1">
    <source>
        <dbReference type="ARBA" id="ARBA00004141"/>
    </source>
</evidence>
<feature type="transmembrane region" description="Helical" evidence="9">
    <location>
        <begin position="81"/>
        <end position="102"/>
    </location>
</feature>
<dbReference type="InterPro" id="IPR027469">
    <property type="entry name" value="Cation_efflux_TMD_sf"/>
</dbReference>
<dbReference type="PANTHER" id="PTHR43840:SF15">
    <property type="entry name" value="MITOCHONDRIAL METAL TRANSPORTER 1-RELATED"/>
    <property type="match status" value="1"/>
</dbReference>
<keyword evidence="4" id="KW-0408">Iron</keyword>
<feature type="transmembrane region" description="Helical" evidence="9">
    <location>
        <begin position="12"/>
        <end position="35"/>
    </location>
</feature>
<keyword evidence="4" id="KW-0410">Iron transport</keyword>
<evidence type="ECO:0000256" key="5">
    <source>
        <dbReference type="ARBA" id="ARBA00022692"/>
    </source>
</evidence>
<proteinExistence type="inferred from homology"/>
<evidence type="ECO:0000256" key="8">
    <source>
        <dbReference type="ARBA" id="ARBA00023136"/>
    </source>
</evidence>
<keyword evidence="7 9" id="KW-1133">Transmembrane helix</keyword>
<dbReference type="EMBL" id="AJLO02000015">
    <property type="protein sequence ID" value="KOE99879.1"/>
    <property type="molecule type" value="Genomic_DNA"/>
</dbReference>
<dbReference type="NCBIfam" id="TIGR01297">
    <property type="entry name" value="CDF"/>
    <property type="match status" value="1"/>
</dbReference>
<dbReference type="GO" id="GO:0006882">
    <property type="term" value="P:intracellular zinc ion homeostasis"/>
    <property type="evidence" value="ECO:0007669"/>
    <property type="project" value="TreeGrafter"/>
</dbReference>